<dbReference type="SUPFAM" id="SSF53335">
    <property type="entry name" value="S-adenosyl-L-methionine-dependent methyltransferases"/>
    <property type="match status" value="1"/>
</dbReference>
<keyword evidence="1" id="KW-0808">Transferase</keyword>
<dbReference type="Proteomes" id="UP000198282">
    <property type="component" value="Unassembled WGS sequence"/>
</dbReference>
<proteinExistence type="predicted"/>
<dbReference type="EMBL" id="FZOD01000025">
    <property type="protein sequence ID" value="SNT11039.1"/>
    <property type="molecule type" value="Genomic_DNA"/>
</dbReference>
<evidence type="ECO:0000313" key="2">
    <source>
        <dbReference type="Proteomes" id="UP000198282"/>
    </source>
</evidence>
<keyword evidence="2" id="KW-1185">Reference proteome</keyword>
<reference evidence="1 2" key="1">
    <citation type="submission" date="2017-06" db="EMBL/GenBank/DDBJ databases">
        <authorList>
            <person name="Kim H.J."/>
            <person name="Triplett B.A."/>
        </authorList>
    </citation>
    <scope>NUCLEOTIDE SEQUENCE [LARGE SCALE GENOMIC DNA]</scope>
    <source>
        <strain evidence="1 2">CGMCC 4.2132</strain>
    </source>
</reference>
<dbReference type="Pfam" id="PF04672">
    <property type="entry name" value="Methyltransf_19"/>
    <property type="match status" value="1"/>
</dbReference>
<dbReference type="InterPro" id="IPR029063">
    <property type="entry name" value="SAM-dependent_MTases_sf"/>
</dbReference>
<dbReference type="InterPro" id="IPR006764">
    <property type="entry name" value="SAM_dep_MeTrfase_SAV2177_type"/>
</dbReference>
<dbReference type="GO" id="GO:0032259">
    <property type="term" value="P:methylation"/>
    <property type="evidence" value="ECO:0007669"/>
    <property type="project" value="UniProtKB-KW"/>
</dbReference>
<gene>
    <name evidence="1" type="ORF">SAMN05216276_10255</name>
</gene>
<name>A0A239JZJ3_9ACTN</name>
<evidence type="ECO:0000313" key="1">
    <source>
        <dbReference type="EMBL" id="SNT11039.1"/>
    </source>
</evidence>
<keyword evidence="1" id="KW-0489">Methyltransferase</keyword>
<dbReference type="RefSeq" id="WP_089209595.1">
    <property type="nucleotide sequence ID" value="NZ_FZOD01000025.1"/>
</dbReference>
<dbReference type="PIRSF" id="PIRSF017393">
    <property type="entry name" value="MTase_SAV2177"/>
    <property type="match status" value="1"/>
</dbReference>
<dbReference type="GO" id="GO:0008168">
    <property type="term" value="F:methyltransferase activity"/>
    <property type="evidence" value="ECO:0007669"/>
    <property type="project" value="UniProtKB-KW"/>
</dbReference>
<protein>
    <submittedName>
        <fullName evidence="1">S-adenosyl methyltransferase</fullName>
    </submittedName>
</protein>
<dbReference type="Gene3D" id="3.40.50.150">
    <property type="entry name" value="Vaccinia Virus protein VP39"/>
    <property type="match status" value="1"/>
</dbReference>
<accession>A0A239JZJ3</accession>
<sequence length="269" mass="29310">MTDGPYNPRAGSASEIRFDVPHAARIWNYWMGGKDNYAVDRAAGDAVAEVYPDIVTTAKESRQFLIRAVSFLAGEVGMHQFLDIGTGLPTMQNTHEIAQRHVPESRIVYVDNDPLVLAHARALLVNTTPEGVTTYVDADLHDPDVIIADARNVLDFTKPIVVMFMGVLGYVADFDELRSIVARVMAEVPSGSYLVAWDSTDTGEAVNEGGEKLAETGAVPYNLRSLEEIGQYFEGLEMVDPGLAPITLWRADVGDAEPIDAYGAVARKP</sequence>
<organism evidence="1 2">
    <name type="scientific">Streptosporangium subroseum</name>
    <dbReference type="NCBI Taxonomy" id="106412"/>
    <lineage>
        <taxon>Bacteria</taxon>
        <taxon>Bacillati</taxon>
        <taxon>Actinomycetota</taxon>
        <taxon>Actinomycetes</taxon>
        <taxon>Streptosporangiales</taxon>
        <taxon>Streptosporangiaceae</taxon>
        <taxon>Streptosporangium</taxon>
    </lineage>
</organism>
<dbReference type="OrthoDB" id="3216820at2"/>
<dbReference type="AlphaFoldDB" id="A0A239JZJ3"/>